<dbReference type="InterPro" id="IPR048189">
    <property type="entry name" value="DinQ-like"/>
</dbReference>
<feature type="region of interest" description="Disordered" evidence="1">
    <location>
        <begin position="52"/>
        <end position="80"/>
    </location>
</feature>
<dbReference type="EMBL" id="CU468131">
    <property type="protein sequence ID" value="CAO94889.1"/>
    <property type="molecule type" value="Genomic_DNA"/>
</dbReference>
<feature type="compositionally biased region" description="Polar residues" evidence="1">
    <location>
        <begin position="52"/>
        <end position="63"/>
    </location>
</feature>
<gene>
    <name evidence="2" type="ordered locus">ETA_pET490470</name>
</gene>
<reference evidence="2 3" key="1">
    <citation type="journal article" date="2008" name="Environ. Microbiol.">
        <title>The genome of Erwinia tasmaniensis strain Et1/99, a non-pathogenic bacterium in the genus Erwinia.</title>
        <authorList>
            <person name="Kube M."/>
            <person name="Migdoll A.M."/>
            <person name="Mueller I."/>
            <person name="Kuhl H."/>
            <person name="Beck A."/>
            <person name="Reinhardt R."/>
            <person name="Geider K."/>
        </authorList>
    </citation>
    <scope>NUCLEOTIDE SEQUENCE [LARGE SCALE GENOMIC DNA]</scope>
    <source>
        <strain evidence="3">DSM 17950 / CFBP 7177 / CIP 109463 / NCPPB 4357 / Et1/99</strain>
        <plasmid evidence="3">pET49</plasmid>
    </source>
</reference>
<geneLocation type="plasmid" evidence="2 3">
    <name>pET49</name>
</geneLocation>
<accession>B2VAX0</accession>
<proteinExistence type="predicted"/>
<dbReference type="Proteomes" id="UP000001726">
    <property type="component" value="Plasmid pET49"/>
</dbReference>
<evidence type="ECO:0000256" key="1">
    <source>
        <dbReference type="SAM" id="MobiDB-lite"/>
    </source>
</evidence>
<protein>
    <submittedName>
        <fullName evidence="2">Uncharacterized protein</fullName>
    </submittedName>
</protein>
<keyword evidence="2" id="KW-0614">Plasmid</keyword>
<sequence>MTPGFTAETDLHIAWILTKRDKADVKKPTGEVGFFTVPARSWCSGRVGHNSISINSDRSASNNEESHGDRQCKSKPWCSHSGDLEKRMIDKIIMVLKAVIVFLELIRMFF</sequence>
<organism evidence="2 3">
    <name type="scientific">Erwinia tasmaniensis (strain DSM 17950 / CFBP 7177 / CIP 109463 / NCPPB 4357 / Et1/99)</name>
    <dbReference type="NCBI Taxonomy" id="465817"/>
    <lineage>
        <taxon>Bacteria</taxon>
        <taxon>Pseudomonadati</taxon>
        <taxon>Pseudomonadota</taxon>
        <taxon>Gammaproteobacteria</taxon>
        <taxon>Enterobacterales</taxon>
        <taxon>Erwiniaceae</taxon>
        <taxon>Erwinia</taxon>
    </lineage>
</organism>
<dbReference type="AlphaFoldDB" id="B2VAX0"/>
<evidence type="ECO:0000313" key="3">
    <source>
        <dbReference type="Proteomes" id="UP000001726"/>
    </source>
</evidence>
<evidence type="ECO:0000313" key="2">
    <source>
        <dbReference type="EMBL" id="CAO94889.1"/>
    </source>
</evidence>
<name>B2VAX0_ERWT9</name>
<keyword evidence="3" id="KW-1185">Reference proteome</keyword>
<dbReference type="NCBIfam" id="NF041472">
    <property type="entry name" value="toxin_DinQ"/>
    <property type="match status" value="1"/>
</dbReference>
<dbReference type="HOGENOM" id="CLU_2167103_0_0_6"/>
<dbReference type="KEGG" id="eta:ETA_pET490470"/>